<dbReference type="Pfam" id="PF12010">
    <property type="entry name" value="DUF3502"/>
    <property type="match status" value="1"/>
</dbReference>
<feature type="domain" description="PI-PLC Y-box" evidence="1">
    <location>
        <begin position="400"/>
        <end position="462"/>
    </location>
</feature>
<dbReference type="Proteomes" id="UP000298246">
    <property type="component" value="Unassembled WGS sequence"/>
</dbReference>
<organism evidence="2 3">
    <name type="scientific">Paenibacillus athensensis</name>
    <dbReference type="NCBI Taxonomy" id="1967502"/>
    <lineage>
        <taxon>Bacteria</taxon>
        <taxon>Bacillati</taxon>
        <taxon>Bacillota</taxon>
        <taxon>Bacilli</taxon>
        <taxon>Bacillales</taxon>
        <taxon>Paenibacillaceae</taxon>
        <taxon>Paenibacillus</taxon>
    </lineage>
</organism>
<proteinExistence type="predicted"/>
<dbReference type="InterPro" id="IPR022627">
    <property type="entry name" value="DUF3502"/>
</dbReference>
<dbReference type="SUPFAM" id="SSF53850">
    <property type="entry name" value="Periplasmic binding protein-like II"/>
    <property type="match status" value="1"/>
</dbReference>
<dbReference type="EMBL" id="MYFO01000004">
    <property type="protein sequence ID" value="TFE90625.1"/>
    <property type="molecule type" value="Genomic_DNA"/>
</dbReference>
<protein>
    <recommendedName>
        <fullName evidence="1">PI-PLC Y-box domain-containing protein</fullName>
    </recommendedName>
</protein>
<evidence type="ECO:0000313" key="2">
    <source>
        <dbReference type="EMBL" id="TFE90625.1"/>
    </source>
</evidence>
<gene>
    <name evidence="2" type="ORF">B5M42_04985</name>
</gene>
<dbReference type="GO" id="GO:0006629">
    <property type="term" value="P:lipid metabolic process"/>
    <property type="evidence" value="ECO:0007669"/>
    <property type="project" value="InterPro"/>
</dbReference>
<keyword evidence="3" id="KW-1185">Reference proteome</keyword>
<dbReference type="GO" id="GO:0035556">
    <property type="term" value="P:intracellular signal transduction"/>
    <property type="evidence" value="ECO:0007669"/>
    <property type="project" value="InterPro"/>
</dbReference>
<dbReference type="Gene3D" id="3.40.190.10">
    <property type="entry name" value="Periplasmic binding protein-like II"/>
    <property type="match status" value="2"/>
</dbReference>
<dbReference type="PROSITE" id="PS50008">
    <property type="entry name" value="PIPLC_Y_DOMAIN"/>
    <property type="match status" value="1"/>
</dbReference>
<comment type="caution">
    <text evidence="2">The sequence shown here is derived from an EMBL/GenBank/DDBJ whole genome shotgun (WGS) entry which is preliminary data.</text>
</comment>
<name>A0A4Y8Q8D4_9BACL</name>
<evidence type="ECO:0000259" key="1">
    <source>
        <dbReference type="PROSITE" id="PS50008"/>
    </source>
</evidence>
<dbReference type="OrthoDB" id="7936627at2"/>
<dbReference type="AlphaFoldDB" id="A0A4Y8Q8D4"/>
<dbReference type="GO" id="GO:0004435">
    <property type="term" value="F:phosphatidylinositol-4,5-bisphosphate phospholipase C activity"/>
    <property type="evidence" value="ECO:0007669"/>
    <property type="project" value="InterPro"/>
</dbReference>
<dbReference type="InterPro" id="IPR001711">
    <property type="entry name" value="PLipase_C_Pinositol-sp_Y"/>
</dbReference>
<accession>A0A4Y8Q8D4</accession>
<sequence length="524" mass="58539">MNGDLLTMKLMKRKRSLLLLCCGIAAAGLTMTGWGWFRHAEAERSTAYNEPNIQAAQTGGSDKLVVIFPAGAMPPDLDEVEAEMNRYLATRIQASVELKPIERGSWWDKTGFMFSSKQQIDLMFTAGWFGFGNEVTKGQLVPLDDLLDRYGQGIKSLLNPSIVDAGKLDGRIYGIVANKEFASSKGLVMRKDLVDKYQFDLASVRKLEDLEPLLATVKAGEDGMVPLQVRSDRSPFTFLMQYGLFDMLGDGPGVLPRGGDGKTVVNMLETKEFAHYAALMHRWNEAGLLNPDAATTKDNEFEAVKAGKAFAYAESLKPGFANQASRDTGMDMVSVELTEPFTTTADTTSAMFAITKNARYPEKAMMLLNLLYTDKYLLNLLDWGIEGKHYVKINANQINYPPGIEAKTVGYNLNQPWMFGNQLLSYLWTNEDPELWEQYRQFNQKAEKSKALGFVFNPDRVKNEIAACMNVEKQFAPAIYTGALDPAQVLPLYIEKLKAAGAERIIEEKQRQLDLWLSSKQASR</sequence>
<evidence type="ECO:0000313" key="3">
    <source>
        <dbReference type="Proteomes" id="UP000298246"/>
    </source>
</evidence>
<dbReference type="InterPro" id="IPR006059">
    <property type="entry name" value="SBP"/>
</dbReference>
<reference evidence="2 3" key="1">
    <citation type="submission" date="2017-03" db="EMBL/GenBank/DDBJ databases">
        <title>Isolation of Levoglucosan Utilizing Bacteria.</title>
        <authorList>
            <person name="Arya A.S."/>
        </authorList>
    </citation>
    <scope>NUCLEOTIDE SEQUENCE [LARGE SCALE GENOMIC DNA]</scope>
    <source>
        <strain evidence="2 3">MEC069</strain>
    </source>
</reference>
<dbReference type="Pfam" id="PF01547">
    <property type="entry name" value="SBP_bac_1"/>
    <property type="match status" value="1"/>
</dbReference>